<dbReference type="OrthoDB" id="21939at2"/>
<gene>
    <name evidence="2" type="ORF">FLL46_21300</name>
</gene>
<evidence type="ECO:0000313" key="3">
    <source>
        <dbReference type="Proteomes" id="UP000315439"/>
    </source>
</evidence>
<name>A0A545U675_9GAMM</name>
<dbReference type="PROSITE" id="PS51257">
    <property type="entry name" value="PROKAR_LIPOPROTEIN"/>
    <property type="match status" value="1"/>
</dbReference>
<feature type="transmembrane region" description="Helical" evidence="1">
    <location>
        <begin position="30"/>
        <end position="50"/>
    </location>
</feature>
<protein>
    <submittedName>
        <fullName evidence="2">DUF2878 domain-containing protein</fullName>
    </submittedName>
</protein>
<dbReference type="RefSeq" id="WP_142933509.1">
    <property type="nucleotide sequence ID" value="NZ_ML660169.1"/>
</dbReference>
<keyword evidence="1" id="KW-1133">Transmembrane helix</keyword>
<dbReference type="Pfam" id="PF11086">
    <property type="entry name" value="DUF2878"/>
    <property type="match status" value="1"/>
</dbReference>
<dbReference type="EMBL" id="VIKS01000013">
    <property type="protein sequence ID" value="TQV84934.1"/>
    <property type="molecule type" value="Genomic_DNA"/>
</dbReference>
<organism evidence="2 3">
    <name type="scientific">Aliikangiella coralliicola</name>
    <dbReference type="NCBI Taxonomy" id="2592383"/>
    <lineage>
        <taxon>Bacteria</taxon>
        <taxon>Pseudomonadati</taxon>
        <taxon>Pseudomonadota</taxon>
        <taxon>Gammaproteobacteria</taxon>
        <taxon>Oceanospirillales</taxon>
        <taxon>Pleioneaceae</taxon>
        <taxon>Aliikangiella</taxon>
    </lineage>
</organism>
<feature type="transmembrane region" description="Helical" evidence="1">
    <location>
        <begin position="94"/>
        <end position="116"/>
    </location>
</feature>
<reference evidence="2 3" key="1">
    <citation type="submission" date="2019-07" db="EMBL/GenBank/DDBJ databases">
        <title>Draft genome for Aliikangiella sp. M105.</title>
        <authorList>
            <person name="Wang G."/>
        </authorList>
    </citation>
    <scope>NUCLEOTIDE SEQUENCE [LARGE SCALE GENOMIC DNA]</scope>
    <source>
        <strain evidence="2 3">M105</strain>
    </source>
</reference>
<keyword evidence="3" id="KW-1185">Reference proteome</keyword>
<feature type="transmembrane region" description="Helical" evidence="1">
    <location>
        <begin position="123"/>
        <end position="139"/>
    </location>
</feature>
<dbReference type="AlphaFoldDB" id="A0A545U675"/>
<sequence>MTRRFKIPLWFSWCVFQACWFLAVLGRDSILYLSVIPILLVFILTEIKLVPSKSKSACYSRYLTRLAIASVGILFDWLLDHFAVIRFSADNNVIPVWLLLLWLTFALSFPACYSWLQSRPVKVAVILGCVFGPLAYWGAAKLNTVTIVLPVLFTLLSSAFWGGLFGVILGNRKIRKRVFTE</sequence>
<proteinExistence type="predicted"/>
<evidence type="ECO:0000313" key="2">
    <source>
        <dbReference type="EMBL" id="TQV84934.1"/>
    </source>
</evidence>
<accession>A0A545U675</accession>
<feature type="transmembrane region" description="Helical" evidence="1">
    <location>
        <begin position="62"/>
        <end position="79"/>
    </location>
</feature>
<comment type="caution">
    <text evidence="2">The sequence shown here is derived from an EMBL/GenBank/DDBJ whole genome shotgun (WGS) entry which is preliminary data.</text>
</comment>
<dbReference type="Proteomes" id="UP000315439">
    <property type="component" value="Unassembled WGS sequence"/>
</dbReference>
<evidence type="ECO:0000256" key="1">
    <source>
        <dbReference type="SAM" id="Phobius"/>
    </source>
</evidence>
<dbReference type="InterPro" id="IPR021306">
    <property type="entry name" value="DUF2878"/>
</dbReference>
<keyword evidence="1" id="KW-0472">Membrane</keyword>
<keyword evidence="1" id="KW-0812">Transmembrane</keyword>
<feature type="transmembrane region" description="Helical" evidence="1">
    <location>
        <begin position="7"/>
        <end position="24"/>
    </location>
</feature>
<feature type="transmembrane region" description="Helical" evidence="1">
    <location>
        <begin position="145"/>
        <end position="169"/>
    </location>
</feature>